<feature type="transmembrane region" description="Helical" evidence="1">
    <location>
        <begin position="39"/>
        <end position="57"/>
    </location>
</feature>
<dbReference type="InterPro" id="IPR003675">
    <property type="entry name" value="Rce1/LyrA-like_dom"/>
</dbReference>
<feature type="transmembrane region" description="Helical" evidence="1">
    <location>
        <begin position="142"/>
        <end position="162"/>
    </location>
</feature>
<organism evidence="3 4">
    <name type="scientific">Luedemannella helvata</name>
    <dbReference type="NCBI Taxonomy" id="349315"/>
    <lineage>
        <taxon>Bacteria</taxon>
        <taxon>Bacillati</taxon>
        <taxon>Actinomycetota</taxon>
        <taxon>Actinomycetes</taxon>
        <taxon>Micromonosporales</taxon>
        <taxon>Micromonosporaceae</taxon>
        <taxon>Luedemannella</taxon>
    </lineage>
</organism>
<feature type="transmembrane region" description="Helical" evidence="1">
    <location>
        <begin position="207"/>
        <end position="225"/>
    </location>
</feature>
<feature type="transmembrane region" description="Helical" evidence="1">
    <location>
        <begin position="78"/>
        <end position="97"/>
    </location>
</feature>
<keyword evidence="1" id="KW-0812">Transmembrane</keyword>
<accession>A0ABP4WES1</accession>
<proteinExistence type="predicted"/>
<evidence type="ECO:0000313" key="3">
    <source>
        <dbReference type="EMBL" id="GAA1750679.1"/>
    </source>
</evidence>
<gene>
    <name evidence="3" type="ORF">GCM10009681_22210</name>
</gene>
<sequence>MLIAGLAAFGGALVGLVLTGHRGLRPSADSTDLIGLDDALVPALVGLLLVRLVPLRLPTLDAMPGMATATAIRQAWQLVAIAAGLPIALYVALLLGAPTETVGGVWALSKVLVFVLLTWGLYRDNWLGTPDLWSPRGGWRWWGPLPALAAFALLTSVGPFAGSHPDAADYPDPAVLALAATITFFTANVAEELFYRVILQTRLEAALGRWPAIVAGALLFALLHLPTHGQTASPLGGLPVTLAAIVVFQGTAGLFLGYLWSRYRNAWAQIAAHTIINTLPLAFL</sequence>
<dbReference type="EMBL" id="BAAALS010000009">
    <property type="protein sequence ID" value="GAA1750679.1"/>
    <property type="molecule type" value="Genomic_DNA"/>
</dbReference>
<feature type="domain" description="CAAX prenyl protease 2/Lysostaphin resistance protein A-like" evidence="2">
    <location>
        <begin position="176"/>
        <end position="278"/>
    </location>
</feature>
<keyword evidence="1" id="KW-0472">Membrane</keyword>
<keyword evidence="4" id="KW-1185">Reference proteome</keyword>
<evidence type="ECO:0000256" key="1">
    <source>
        <dbReference type="SAM" id="Phobius"/>
    </source>
</evidence>
<dbReference type="Proteomes" id="UP001500655">
    <property type="component" value="Unassembled WGS sequence"/>
</dbReference>
<feature type="transmembrane region" description="Helical" evidence="1">
    <location>
        <begin position="103"/>
        <end position="122"/>
    </location>
</feature>
<feature type="transmembrane region" description="Helical" evidence="1">
    <location>
        <begin position="174"/>
        <end position="195"/>
    </location>
</feature>
<evidence type="ECO:0000259" key="2">
    <source>
        <dbReference type="Pfam" id="PF02517"/>
    </source>
</evidence>
<protein>
    <recommendedName>
        <fullName evidence="2">CAAX prenyl protease 2/Lysostaphin resistance protein A-like domain-containing protein</fullName>
    </recommendedName>
</protein>
<reference evidence="4" key="1">
    <citation type="journal article" date="2019" name="Int. J. Syst. Evol. Microbiol.">
        <title>The Global Catalogue of Microorganisms (GCM) 10K type strain sequencing project: providing services to taxonomists for standard genome sequencing and annotation.</title>
        <authorList>
            <consortium name="The Broad Institute Genomics Platform"/>
            <consortium name="The Broad Institute Genome Sequencing Center for Infectious Disease"/>
            <person name="Wu L."/>
            <person name="Ma J."/>
        </authorList>
    </citation>
    <scope>NUCLEOTIDE SEQUENCE [LARGE SCALE GENOMIC DNA]</scope>
    <source>
        <strain evidence="4">JCM 13249</strain>
    </source>
</reference>
<evidence type="ECO:0000313" key="4">
    <source>
        <dbReference type="Proteomes" id="UP001500655"/>
    </source>
</evidence>
<feature type="transmembrane region" description="Helical" evidence="1">
    <location>
        <begin position="237"/>
        <end position="260"/>
    </location>
</feature>
<name>A0ABP4WES1_9ACTN</name>
<comment type="caution">
    <text evidence="3">The sequence shown here is derived from an EMBL/GenBank/DDBJ whole genome shotgun (WGS) entry which is preliminary data.</text>
</comment>
<dbReference type="Pfam" id="PF02517">
    <property type="entry name" value="Rce1-like"/>
    <property type="match status" value="1"/>
</dbReference>
<keyword evidence="1" id="KW-1133">Transmembrane helix</keyword>